<proteinExistence type="predicted"/>
<dbReference type="InterPro" id="IPR043502">
    <property type="entry name" value="DNA/RNA_pol_sf"/>
</dbReference>
<dbReference type="SUPFAM" id="SSF56672">
    <property type="entry name" value="DNA/RNA polymerases"/>
    <property type="match status" value="1"/>
</dbReference>
<sequence>MHEETFVDMTFDCLCKIKHVVEYWSTYVDNDISLDTIYLDFAKAFDKVPHKRLRKKLSAYGIRGNILSWVTDFLSYRRQQVAVKGEKSDWENVISGVPQGSVLGPILFIIYINDLPDVVNNITKIFADDTKIYAPTAKSDVIQGDLNALYTWSDLWDMKFNVDKCKTMHYGRDNPNHFYTMNDTELQEVNEEKDLGI</sequence>
<gene>
    <name evidence="2" type="ORF">MCOR_18779</name>
</gene>
<dbReference type="Proteomes" id="UP000507470">
    <property type="component" value="Unassembled WGS sequence"/>
</dbReference>
<accession>A0A6J8BGT2</accession>
<dbReference type="OrthoDB" id="10062389at2759"/>
<evidence type="ECO:0000313" key="2">
    <source>
        <dbReference type="EMBL" id="CAC5382992.1"/>
    </source>
</evidence>
<reference evidence="2 3" key="1">
    <citation type="submission" date="2020-06" db="EMBL/GenBank/DDBJ databases">
        <authorList>
            <person name="Li R."/>
            <person name="Bekaert M."/>
        </authorList>
    </citation>
    <scope>NUCLEOTIDE SEQUENCE [LARGE SCALE GENOMIC DNA]</scope>
    <source>
        <strain evidence="3">wild</strain>
    </source>
</reference>
<name>A0A6J8BGT2_MYTCO</name>
<dbReference type="EMBL" id="CACVKT020003309">
    <property type="protein sequence ID" value="CAC5382992.1"/>
    <property type="molecule type" value="Genomic_DNA"/>
</dbReference>
<protein>
    <recommendedName>
        <fullName evidence="1">Reverse transcriptase domain-containing protein</fullName>
    </recommendedName>
</protein>
<dbReference type="PROSITE" id="PS50878">
    <property type="entry name" value="RT_POL"/>
    <property type="match status" value="1"/>
</dbReference>
<dbReference type="PANTHER" id="PTHR33332">
    <property type="entry name" value="REVERSE TRANSCRIPTASE DOMAIN-CONTAINING PROTEIN"/>
    <property type="match status" value="1"/>
</dbReference>
<dbReference type="AlphaFoldDB" id="A0A6J8BGT2"/>
<evidence type="ECO:0000259" key="1">
    <source>
        <dbReference type="PROSITE" id="PS50878"/>
    </source>
</evidence>
<dbReference type="InterPro" id="IPR000477">
    <property type="entry name" value="RT_dom"/>
</dbReference>
<evidence type="ECO:0000313" key="3">
    <source>
        <dbReference type="Proteomes" id="UP000507470"/>
    </source>
</evidence>
<dbReference type="CDD" id="cd01650">
    <property type="entry name" value="RT_nLTR_like"/>
    <property type="match status" value="1"/>
</dbReference>
<organism evidence="2 3">
    <name type="scientific">Mytilus coruscus</name>
    <name type="common">Sea mussel</name>
    <dbReference type="NCBI Taxonomy" id="42192"/>
    <lineage>
        <taxon>Eukaryota</taxon>
        <taxon>Metazoa</taxon>
        <taxon>Spiralia</taxon>
        <taxon>Lophotrochozoa</taxon>
        <taxon>Mollusca</taxon>
        <taxon>Bivalvia</taxon>
        <taxon>Autobranchia</taxon>
        <taxon>Pteriomorphia</taxon>
        <taxon>Mytilida</taxon>
        <taxon>Mytiloidea</taxon>
        <taxon>Mytilidae</taxon>
        <taxon>Mytilinae</taxon>
        <taxon>Mytilus</taxon>
    </lineage>
</organism>
<feature type="domain" description="Reverse transcriptase" evidence="1">
    <location>
        <begin position="1"/>
        <end position="183"/>
    </location>
</feature>
<keyword evidence="3" id="KW-1185">Reference proteome</keyword>
<dbReference type="Pfam" id="PF00078">
    <property type="entry name" value="RVT_1"/>
    <property type="match status" value="1"/>
</dbReference>